<reference evidence="1" key="1">
    <citation type="journal article" date="2023" name="Science">
        <title>Genome structures resolve the early diversification of teleost fishes.</title>
        <authorList>
            <person name="Parey E."/>
            <person name="Louis A."/>
            <person name="Montfort J."/>
            <person name="Bouchez O."/>
            <person name="Roques C."/>
            <person name="Iampietro C."/>
            <person name="Lluch J."/>
            <person name="Castinel A."/>
            <person name="Donnadieu C."/>
            <person name="Desvignes T."/>
            <person name="Floi Bucao C."/>
            <person name="Jouanno E."/>
            <person name="Wen M."/>
            <person name="Mejri S."/>
            <person name="Dirks R."/>
            <person name="Jansen H."/>
            <person name="Henkel C."/>
            <person name="Chen W.J."/>
            <person name="Zahm M."/>
            <person name="Cabau C."/>
            <person name="Klopp C."/>
            <person name="Thompson A.W."/>
            <person name="Robinson-Rechavi M."/>
            <person name="Braasch I."/>
            <person name="Lecointre G."/>
            <person name="Bobe J."/>
            <person name="Postlethwait J.H."/>
            <person name="Berthelot C."/>
            <person name="Roest Crollius H."/>
            <person name="Guiguen Y."/>
        </authorList>
    </citation>
    <scope>NUCLEOTIDE SEQUENCE</scope>
    <source>
        <strain evidence="1">NC1722</strain>
    </source>
</reference>
<dbReference type="AlphaFoldDB" id="A0AAD7SGI1"/>
<gene>
    <name evidence="1" type="ORF">AAFF_G00374380</name>
</gene>
<evidence type="ECO:0000313" key="1">
    <source>
        <dbReference type="EMBL" id="KAJ8401857.1"/>
    </source>
</evidence>
<evidence type="ECO:0000313" key="2">
    <source>
        <dbReference type="Proteomes" id="UP001221898"/>
    </source>
</evidence>
<dbReference type="Proteomes" id="UP001221898">
    <property type="component" value="Unassembled WGS sequence"/>
</dbReference>
<name>A0AAD7SGI1_9TELE</name>
<accession>A0AAD7SGI1</accession>
<keyword evidence="2" id="KW-1185">Reference proteome</keyword>
<protein>
    <submittedName>
        <fullName evidence="1">Uncharacterized protein</fullName>
    </submittedName>
</protein>
<sequence>MPLLRCPAEALAQRGLCTPIGSVAGTPRRGRCAITLRGCSPAGPTETLHRGSGFDLPRRVLSACQRDSTQLRCGRAAVRTEVADLLLKGDPRLVALRWREAFNVTSERSDAAGISVVSREREVFS</sequence>
<proteinExistence type="predicted"/>
<comment type="caution">
    <text evidence="1">The sequence shown here is derived from an EMBL/GenBank/DDBJ whole genome shotgun (WGS) entry which is preliminary data.</text>
</comment>
<dbReference type="EMBL" id="JAINUG010000067">
    <property type="protein sequence ID" value="KAJ8401857.1"/>
    <property type="molecule type" value="Genomic_DNA"/>
</dbReference>
<organism evidence="1 2">
    <name type="scientific">Aldrovandia affinis</name>
    <dbReference type="NCBI Taxonomy" id="143900"/>
    <lineage>
        <taxon>Eukaryota</taxon>
        <taxon>Metazoa</taxon>
        <taxon>Chordata</taxon>
        <taxon>Craniata</taxon>
        <taxon>Vertebrata</taxon>
        <taxon>Euteleostomi</taxon>
        <taxon>Actinopterygii</taxon>
        <taxon>Neopterygii</taxon>
        <taxon>Teleostei</taxon>
        <taxon>Notacanthiformes</taxon>
        <taxon>Halosauridae</taxon>
        <taxon>Aldrovandia</taxon>
    </lineage>
</organism>